<evidence type="ECO:0000313" key="3">
    <source>
        <dbReference type="EMBL" id="GAA4897044.1"/>
    </source>
</evidence>
<feature type="domain" description="DUF418" evidence="2">
    <location>
        <begin position="267"/>
        <end position="426"/>
    </location>
</feature>
<gene>
    <name evidence="3" type="ORF">GCM10023311_22260</name>
</gene>
<name>A0ABP9F9P7_9FLAO</name>
<keyword evidence="4" id="KW-1185">Reference proteome</keyword>
<dbReference type="InterPro" id="IPR052529">
    <property type="entry name" value="Bact_Transport_Assoc"/>
</dbReference>
<evidence type="ECO:0000313" key="4">
    <source>
        <dbReference type="Proteomes" id="UP001500433"/>
    </source>
</evidence>
<feature type="transmembrane region" description="Helical" evidence="1">
    <location>
        <begin position="359"/>
        <end position="382"/>
    </location>
</feature>
<feature type="transmembrane region" description="Helical" evidence="1">
    <location>
        <begin position="24"/>
        <end position="47"/>
    </location>
</feature>
<dbReference type="RefSeq" id="WP_345274229.1">
    <property type="nucleotide sequence ID" value="NZ_BAABJH010000005.1"/>
</dbReference>
<keyword evidence="1" id="KW-0812">Transmembrane</keyword>
<evidence type="ECO:0000256" key="1">
    <source>
        <dbReference type="SAM" id="Phobius"/>
    </source>
</evidence>
<feature type="transmembrane region" description="Helical" evidence="1">
    <location>
        <begin position="319"/>
        <end position="339"/>
    </location>
</feature>
<feature type="transmembrane region" description="Helical" evidence="1">
    <location>
        <begin position="251"/>
        <end position="272"/>
    </location>
</feature>
<comment type="caution">
    <text evidence="3">The sequence shown here is derived from an EMBL/GenBank/DDBJ whole genome shotgun (WGS) entry which is preliminary data.</text>
</comment>
<sequence>MGNTSNQVHFKPTSQKSRINALDVIRGIALLGILLMNINGMGLPFAYSDPSISGGSDGYNLQVWFVNEMLFEGTMRGLFTLLFGAGVILLTKRLESNGAGIRTADIYYRRILWLLVFGLINVWVLLWHGDILFPYAIFGLMLFPFRNTNVKNLIIAGCLLLSIGVLWDISDYKTDLQTQKAGLQAQELKNQDAELTEGQEEDLKNWEKFNTKKTPEEVDKFIEKMHQGYWAIVTEKTRMNQFMQTWFPYRIWSWDILSFMLLGMAFFKLRIFHGERQYMFYLIMLITGYLIGLTINYIETTSILDSNFDKLTMHKAGMTYQIGRLFTTIGHVGLFMLFIKSGVLDVLQKALAAVGRMALTNYLMHSVITTILFYGFGFSLYGELQRFELYYIVGAIWIFQLIFSPIWLKLFHYGPVEWLWRSLTYQKKQAFRIKK</sequence>
<keyword evidence="1" id="KW-1133">Transmembrane helix</keyword>
<dbReference type="EMBL" id="BAABJH010000005">
    <property type="protein sequence ID" value="GAA4897044.1"/>
    <property type="molecule type" value="Genomic_DNA"/>
</dbReference>
<dbReference type="Pfam" id="PF04235">
    <property type="entry name" value="DUF418"/>
    <property type="match status" value="1"/>
</dbReference>
<evidence type="ECO:0000259" key="2">
    <source>
        <dbReference type="Pfam" id="PF04235"/>
    </source>
</evidence>
<reference evidence="4" key="1">
    <citation type="journal article" date="2019" name="Int. J. Syst. Evol. Microbiol.">
        <title>The Global Catalogue of Microorganisms (GCM) 10K type strain sequencing project: providing services to taxonomists for standard genome sequencing and annotation.</title>
        <authorList>
            <consortium name="The Broad Institute Genomics Platform"/>
            <consortium name="The Broad Institute Genome Sequencing Center for Infectious Disease"/>
            <person name="Wu L."/>
            <person name="Ma J."/>
        </authorList>
    </citation>
    <scope>NUCLEOTIDE SEQUENCE [LARGE SCALE GENOMIC DNA]</scope>
    <source>
        <strain evidence="4">JCM 18274</strain>
    </source>
</reference>
<accession>A0ABP9F9P7</accession>
<dbReference type="PANTHER" id="PTHR30590">
    <property type="entry name" value="INNER MEMBRANE PROTEIN"/>
    <property type="match status" value="1"/>
</dbReference>
<feature type="transmembrane region" description="Helical" evidence="1">
    <location>
        <begin position="389"/>
        <end position="408"/>
    </location>
</feature>
<feature type="transmembrane region" description="Helical" evidence="1">
    <location>
        <begin position="153"/>
        <end position="170"/>
    </location>
</feature>
<proteinExistence type="predicted"/>
<feature type="transmembrane region" description="Helical" evidence="1">
    <location>
        <begin position="278"/>
        <end position="298"/>
    </location>
</feature>
<feature type="transmembrane region" description="Helical" evidence="1">
    <location>
        <begin position="73"/>
        <end position="90"/>
    </location>
</feature>
<dbReference type="InterPro" id="IPR007349">
    <property type="entry name" value="DUF418"/>
</dbReference>
<dbReference type="PANTHER" id="PTHR30590:SF2">
    <property type="entry name" value="INNER MEMBRANE PROTEIN"/>
    <property type="match status" value="1"/>
</dbReference>
<organism evidence="3 4">
    <name type="scientific">Flaviramulus aquimarinus</name>
    <dbReference type="NCBI Taxonomy" id="1170456"/>
    <lineage>
        <taxon>Bacteria</taxon>
        <taxon>Pseudomonadati</taxon>
        <taxon>Bacteroidota</taxon>
        <taxon>Flavobacteriia</taxon>
        <taxon>Flavobacteriales</taxon>
        <taxon>Flavobacteriaceae</taxon>
        <taxon>Flaviramulus</taxon>
    </lineage>
</organism>
<feature type="transmembrane region" description="Helical" evidence="1">
    <location>
        <begin position="111"/>
        <end position="133"/>
    </location>
</feature>
<keyword evidence="1" id="KW-0472">Membrane</keyword>
<dbReference type="Proteomes" id="UP001500433">
    <property type="component" value="Unassembled WGS sequence"/>
</dbReference>
<protein>
    <submittedName>
        <fullName evidence="3">DUF418 domain-containing protein</fullName>
    </submittedName>
</protein>